<evidence type="ECO:0000256" key="1">
    <source>
        <dbReference type="ARBA" id="ARBA00022741"/>
    </source>
</evidence>
<dbReference type="PANTHER" id="PTHR12169:SF6">
    <property type="entry name" value="AFG1-LIKE ATPASE"/>
    <property type="match status" value="1"/>
</dbReference>
<comment type="caution">
    <text evidence="3">The sequence shown here is derived from an EMBL/GenBank/DDBJ whole genome shotgun (WGS) entry which is preliminary data.</text>
</comment>
<evidence type="ECO:0000313" key="3">
    <source>
        <dbReference type="EMBL" id="VEL25339.1"/>
    </source>
</evidence>
<dbReference type="PANTHER" id="PTHR12169">
    <property type="entry name" value="ATPASE N2B"/>
    <property type="match status" value="1"/>
</dbReference>
<proteinExistence type="predicted"/>
<dbReference type="EMBL" id="CAAALY010073194">
    <property type="protein sequence ID" value="VEL25339.1"/>
    <property type="molecule type" value="Genomic_DNA"/>
</dbReference>
<evidence type="ECO:0000256" key="2">
    <source>
        <dbReference type="ARBA" id="ARBA00022840"/>
    </source>
</evidence>
<dbReference type="GO" id="GO:0005737">
    <property type="term" value="C:cytoplasm"/>
    <property type="evidence" value="ECO:0007669"/>
    <property type="project" value="TreeGrafter"/>
</dbReference>
<gene>
    <name evidence="3" type="ORF">PXEA_LOCUS18779</name>
</gene>
<keyword evidence="1" id="KW-0547">Nucleotide-binding</keyword>
<reference evidence="3" key="1">
    <citation type="submission" date="2018-11" db="EMBL/GenBank/DDBJ databases">
        <authorList>
            <consortium name="Pathogen Informatics"/>
        </authorList>
    </citation>
    <scope>NUCLEOTIDE SEQUENCE</scope>
</reference>
<evidence type="ECO:0000313" key="4">
    <source>
        <dbReference type="Proteomes" id="UP000784294"/>
    </source>
</evidence>
<dbReference type="OrthoDB" id="548867at2759"/>
<sequence>MVLARRFHTVLICRVPQMIVSEEQVSNSSLRRFINLIDVLYDSRVRLVVSASKPISSLIASTATNIFSSSFVQPAIRQLMDDLNISQISALGFCILRRC</sequence>
<dbReference type="GO" id="GO:0005524">
    <property type="term" value="F:ATP binding"/>
    <property type="evidence" value="ECO:0007669"/>
    <property type="project" value="UniProtKB-KW"/>
</dbReference>
<organism evidence="3 4">
    <name type="scientific">Protopolystoma xenopodis</name>
    <dbReference type="NCBI Taxonomy" id="117903"/>
    <lineage>
        <taxon>Eukaryota</taxon>
        <taxon>Metazoa</taxon>
        <taxon>Spiralia</taxon>
        <taxon>Lophotrochozoa</taxon>
        <taxon>Platyhelminthes</taxon>
        <taxon>Monogenea</taxon>
        <taxon>Polyopisthocotylea</taxon>
        <taxon>Polystomatidea</taxon>
        <taxon>Polystomatidae</taxon>
        <taxon>Protopolystoma</taxon>
    </lineage>
</organism>
<dbReference type="Proteomes" id="UP000784294">
    <property type="component" value="Unassembled WGS sequence"/>
</dbReference>
<dbReference type="AlphaFoldDB" id="A0A3S5BZ20"/>
<dbReference type="Pfam" id="PF03969">
    <property type="entry name" value="AFG1_ATPase"/>
    <property type="match status" value="1"/>
</dbReference>
<dbReference type="InterPro" id="IPR005654">
    <property type="entry name" value="ATPase_AFG1-like"/>
</dbReference>
<keyword evidence="4" id="KW-1185">Reference proteome</keyword>
<accession>A0A3S5BZ20</accession>
<dbReference type="GO" id="GO:0016887">
    <property type="term" value="F:ATP hydrolysis activity"/>
    <property type="evidence" value="ECO:0007669"/>
    <property type="project" value="InterPro"/>
</dbReference>
<keyword evidence="2" id="KW-0067">ATP-binding</keyword>
<name>A0A3S5BZ20_9PLAT</name>
<protein>
    <submittedName>
        <fullName evidence="3">Uncharacterized protein</fullName>
    </submittedName>
</protein>